<protein>
    <submittedName>
        <fullName evidence="1">Uncharacterized protein</fullName>
    </submittedName>
</protein>
<reference evidence="1" key="1">
    <citation type="journal article" date="2021" name="Proc. Natl. Acad. Sci. U.S.A.">
        <title>A Catalog of Tens of Thousands of Viruses from Human Metagenomes Reveals Hidden Associations with Chronic Diseases.</title>
        <authorList>
            <person name="Tisza M.J."/>
            <person name="Buck C.B."/>
        </authorList>
    </citation>
    <scope>NUCLEOTIDE SEQUENCE</scope>
    <source>
        <strain evidence="1">CtNU74</strain>
    </source>
</reference>
<accession>A0A8S5NZ19</accession>
<dbReference type="EMBL" id="BK015285">
    <property type="protein sequence ID" value="DAD99440.1"/>
    <property type="molecule type" value="Genomic_DNA"/>
</dbReference>
<evidence type="ECO:0000313" key="1">
    <source>
        <dbReference type="EMBL" id="DAD99440.1"/>
    </source>
</evidence>
<sequence>MVLENLNKLVGNEFDEDEIICSFEDFEEDGETDILVSDSNNSGYDKIAYINVAGATEFYFSLSEGMIKEVWMN</sequence>
<organism evidence="1">
    <name type="scientific">Siphoviridae sp. ctNU74</name>
    <dbReference type="NCBI Taxonomy" id="2825471"/>
    <lineage>
        <taxon>Viruses</taxon>
        <taxon>Duplodnaviria</taxon>
        <taxon>Heunggongvirae</taxon>
        <taxon>Uroviricota</taxon>
        <taxon>Caudoviricetes</taxon>
    </lineage>
</organism>
<name>A0A8S5NZ19_9CAUD</name>
<proteinExistence type="predicted"/>